<dbReference type="EMBL" id="SRSC01000001">
    <property type="protein sequence ID" value="TGU73975.1"/>
    <property type="molecule type" value="Genomic_DNA"/>
</dbReference>
<dbReference type="Gene3D" id="2.40.128.130">
    <property type="entry name" value="Autotransporter beta-domain"/>
    <property type="match status" value="1"/>
</dbReference>
<reference evidence="2 3" key="1">
    <citation type="submission" date="2019-04" db="EMBL/GenBank/DDBJ databases">
        <title>Geobacter oryzae sp. nov., ferric-reducing bacteria isolated from paddy soil.</title>
        <authorList>
            <person name="Xu Z."/>
            <person name="Masuda Y."/>
            <person name="Itoh H."/>
            <person name="Senoo K."/>
        </authorList>
    </citation>
    <scope>NUCLEOTIDE SEQUENCE [LARGE SCALE GENOMIC DNA]</scope>
    <source>
        <strain evidence="2 3">Red111</strain>
    </source>
</reference>
<evidence type="ECO:0000313" key="3">
    <source>
        <dbReference type="Proteomes" id="UP000306416"/>
    </source>
</evidence>
<organism evidence="2 3">
    <name type="scientific">Geomonas terrae</name>
    <dbReference type="NCBI Taxonomy" id="2562681"/>
    <lineage>
        <taxon>Bacteria</taxon>
        <taxon>Pseudomonadati</taxon>
        <taxon>Thermodesulfobacteriota</taxon>
        <taxon>Desulfuromonadia</taxon>
        <taxon>Geobacterales</taxon>
        <taxon>Geobacteraceae</taxon>
        <taxon>Geomonas</taxon>
    </lineage>
</organism>
<dbReference type="SUPFAM" id="SSF103515">
    <property type="entry name" value="Autotransporter"/>
    <property type="match status" value="1"/>
</dbReference>
<evidence type="ECO:0008006" key="4">
    <source>
        <dbReference type="Google" id="ProtNLM"/>
    </source>
</evidence>
<keyword evidence="1" id="KW-0732">Signal</keyword>
<evidence type="ECO:0000313" key="2">
    <source>
        <dbReference type="EMBL" id="TGU73975.1"/>
    </source>
</evidence>
<feature type="signal peptide" evidence="1">
    <location>
        <begin position="1"/>
        <end position="20"/>
    </location>
</feature>
<sequence length="261" mass="28125">MMKYLAVAALFLCCAAPSAAAGLEELTPYFGPQYFTWKERNGGKTLLKEHGPLFCAGVRLGSVTSSSIAVRARAELFGGEVSYEGQTQAPESVPVDTRVSYFGGKGELDLGYRLETGPARLEPFAGVGYQGWFRDLQDSTASDGTRVSGYTEGWQVGYARFGARADAPLGRVKVSAEAGAKYPFYVGNTIDFSGSGKTTFHPKGRMSGFAELGAGYGNFRASLVFDALRFARSNLKGVQGTYYFQPDSSSDSFGLRLGWNF</sequence>
<protein>
    <recommendedName>
        <fullName evidence="4">Cellulose biosynthesis protein BcsS</fullName>
    </recommendedName>
</protein>
<comment type="caution">
    <text evidence="2">The sequence shown here is derived from an EMBL/GenBank/DDBJ whole genome shotgun (WGS) entry which is preliminary data.</text>
</comment>
<feature type="chain" id="PRO_5020557127" description="Cellulose biosynthesis protein BcsS" evidence="1">
    <location>
        <begin position="21"/>
        <end position="261"/>
    </location>
</feature>
<accession>A0A4S1CJU5</accession>
<name>A0A4S1CJU5_9BACT</name>
<evidence type="ECO:0000256" key="1">
    <source>
        <dbReference type="SAM" id="SignalP"/>
    </source>
</evidence>
<gene>
    <name evidence="2" type="ORF">E4633_00440</name>
</gene>
<dbReference type="InterPro" id="IPR036709">
    <property type="entry name" value="Autotransporte_beta_dom_sf"/>
</dbReference>
<dbReference type="AlphaFoldDB" id="A0A4S1CJU5"/>
<dbReference type="Proteomes" id="UP000306416">
    <property type="component" value="Unassembled WGS sequence"/>
</dbReference>
<proteinExistence type="predicted"/>
<dbReference type="RefSeq" id="WP_135868318.1">
    <property type="nucleotide sequence ID" value="NZ_SRSC01000001.1"/>
</dbReference>
<keyword evidence="3" id="KW-1185">Reference proteome</keyword>